<dbReference type="PROSITE" id="PS51186">
    <property type="entry name" value="GNAT"/>
    <property type="match status" value="1"/>
</dbReference>
<evidence type="ECO:0000313" key="3">
    <source>
        <dbReference type="Proteomes" id="UP000583556"/>
    </source>
</evidence>
<comment type="caution">
    <text evidence="2">The sequence shown here is derived from an EMBL/GenBank/DDBJ whole genome shotgun (WGS) entry which is preliminary data.</text>
</comment>
<keyword evidence="3" id="KW-1185">Reference proteome</keyword>
<reference evidence="2 3" key="1">
    <citation type="submission" date="2020-04" db="EMBL/GenBank/DDBJ databases">
        <title>Novosphingobium sp. TW-4 isolated from soil.</title>
        <authorList>
            <person name="Dahal R.H."/>
            <person name="Chaudhary D.K."/>
        </authorList>
    </citation>
    <scope>NUCLEOTIDE SEQUENCE [LARGE SCALE GENOMIC DNA]</scope>
    <source>
        <strain evidence="2 3">TW-4</strain>
    </source>
</reference>
<dbReference type="InterPro" id="IPR000182">
    <property type="entry name" value="GNAT_dom"/>
</dbReference>
<dbReference type="CDD" id="cd04301">
    <property type="entry name" value="NAT_SF"/>
    <property type="match status" value="1"/>
</dbReference>
<feature type="domain" description="N-acetyltransferase" evidence="1">
    <location>
        <begin position="6"/>
        <end position="150"/>
    </location>
</feature>
<sequence length="160" mass="17099">MSHIQPDIRTATPADVPALLDLVRDTGTLDLHTPYTYWALAHAGVILVAERDGGLVGLLTAMRAPEGSAMLLWQVGLRESERGTGLSQRLLDAFLDEARALGVGAVTLTIAEDNLASQGMMQRFAARHGLVLERIGDTGPAATAMALETLYRIKLTHASV</sequence>
<name>A0A7Y0BMX4_9SPHN</name>
<proteinExistence type="predicted"/>
<gene>
    <name evidence="2" type="ORF">HHL27_06240</name>
</gene>
<dbReference type="InterPro" id="IPR016181">
    <property type="entry name" value="Acyl_CoA_acyltransferase"/>
</dbReference>
<dbReference type="SUPFAM" id="SSF55729">
    <property type="entry name" value="Acyl-CoA N-acyltransferases (Nat)"/>
    <property type="match status" value="1"/>
</dbReference>
<dbReference type="Proteomes" id="UP000583556">
    <property type="component" value="Unassembled WGS sequence"/>
</dbReference>
<dbReference type="GO" id="GO:0016747">
    <property type="term" value="F:acyltransferase activity, transferring groups other than amino-acyl groups"/>
    <property type="evidence" value="ECO:0007669"/>
    <property type="project" value="InterPro"/>
</dbReference>
<organism evidence="2 3">
    <name type="scientific">Novosphingobium olei</name>
    <dbReference type="NCBI Taxonomy" id="2728851"/>
    <lineage>
        <taxon>Bacteria</taxon>
        <taxon>Pseudomonadati</taxon>
        <taxon>Pseudomonadota</taxon>
        <taxon>Alphaproteobacteria</taxon>
        <taxon>Sphingomonadales</taxon>
        <taxon>Sphingomonadaceae</taxon>
        <taxon>Novosphingobium</taxon>
    </lineage>
</organism>
<dbReference type="AlphaFoldDB" id="A0A7Y0BMX4"/>
<dbReference type="Pfam" id="PF00583">
    <property type="entry name" value="Acetyltransf_1"/>
    <property type="match status" value="1"/>
</dbReference>
<evidence type="ECO:0000313" key="2">
    <source>
        <dbReference type="EMBL" id="NML93269.1"/>
    </source>
</evidence>
<evidence type="ECO:0000259" key="1">
    <source>
        <dbReference type="PROSITE" id="PS51186"/>
    </source>
</evidence>
<dbReference type="EMBL" id="JABBGM010000002">
    <property type="protein sequence ID" value="NML93269.1"/>
    <property type="molecule type" value="Genomic_DNA"/>
</dbReference>
<dbReference type="RefSeq" id="WP_169492509.1">
    <property type="nucleotide sequence ID" value="NZ_JABBGM010000002.1"/>
</dbReference>
<protein>
    <submittedName>
        <fullName evidence="2">GNAT family N-acetyltransferase</fullName>
    </submittedName>
</protein>
<accession>A0A7Y0BMX4</accession>
<dbReference type="Gene3D" id="3.40.630.30">
    <property type="match status" value="1"/>
</dbReference>
<keyword evidence="2" id="KW-0808">Transferase</keyword>